<dbReference type="InterPro" id="IPR000045">
    <property type="entry name" value="Prepilin_IV_endopep_pep"/>
</dbReference>
<dbReference type="InterPro" id="IPR050882">
    <property type="entry name" value="Prepilin_peptidase/N-MTase"/>
</dbReference>
<dbReference type="AlphaFoldDB" id="A0A0G0JLT9"/>
<keyword evidence="6 7" id="KW-0472">Membrane</keyword>
<organism evidence="10 11">
    <name type="scientific">Candidatus Roizmanbacteria bacterium GW2011_GWA2_37_7</name>
    <dbReference type="NCBI Taxonomy" id="1618481"/>
    <lineage>
        <taxon>Bacteria</taxon>
        <taxon>Candidatus Roizmaniibacteriota</taxon>
    </lineage>
</organism>
<feature type="transmembrane region" description="Helical" evidence="7">
    <location>
        <begin position="162"/>
        <end position="183"/>
    </location>
</feature>
<evidence type="ECO:0000256" key="7">
    <source>
        <dbReference type="SAM" id="Phobius"/>
    </source>
</evidence>
<reference evidence="10 11" key="1">
    <citation type="journal article" date="2015" name="Nature">
        <title>rRNA introns, odd ribosomes, and small enigmatic genomes across a large radiation of phyla.</title>
        <authorList>
            <person name="Brown C.T."/>
            <person name="Hug L.A."/>
            <person name="Thomas B.C."/>
            <person name="Sharon I."/>
            <person name="Castelle C.J."/>
            <person name="Singh A."/>
            <person name="Wilkins M.J."/>
            <person name="Williams K.H."/>
            <person name="Banfield J.F."/>
        </authorList>
    </citation>
    <scope>NUCLEOTIDE SEQUENCE [LARGE SCALE GENOMIC DNA]</scope>
</reference>
<keyword evidence="3" id="KW-1003">Cell membrane</keyword>
<dbReference type="STRING" id="1618481.US54_C0028G0005"/>
<evidence type="ECO:0000256" key="2">
    <source>
        <dbReference type="ARBA" id="ARBA00005801"/>
    </source>
</evidence>
<feature type="transmembrane region" description="Helical" evidence="7">
    <location>
        <begin position="195"/>
        <end position="228"/>
    </location>
</feature>
<dbReference type="PANTHER" id="PTHR30487:SF0">
    <property type="entry name" value="PREPILIN LEADER PEPTIDASE_N-METHYLTRANSFERASE-RELATED"/>
    <property type="match status" value="1"/>
</dbReference>
<evidence type="ECO:0000256" key="1">
    <source>
        <dbReference type="ARBA" id="ARBA00004651"/>
    </source>
</evidence>
<dbReference type="InterPro" id="IPR010627">
    <property type="entry name" value="Prepilin_pept_A24_N"/>
</dbReference>
<feature type="transmembrane region" description="Helical" evidence="7">
    <location>
        <begin position="132"/>
        <end position="150"/>
    </location>
</feature>
<dbReference type="Gene3D" id="1.20.120.1220">
    <property type="match status" value="1"/>
</dbReference>
<evidence type="ECO:0000313" key="10">
    <source>
        <dbReference type="EMBL" id="KKQ37679.1"/>
    </source>
</evidence>
<evidence type="ECO:0000259" key="9">
    <source>
        <dbReference type="Pfam" id="PF06750"/>
    </source>
</evidence>
<evidence type="ECO:0000259" key="8">
    <source>
        <dbReference type="Pfam" id="PF01478"/>
    </source>
</evidence>
<proteinExistence type="inferred from homology"/>
<dbReference type="Pfam" id="PF01478">
    <property type="entry name" value="Peptidase_A24"/>
    <property type="match status" value="1"/>
</dbReference>
<gene>
    <name evidence="10" type="ORF">US54_C0028G0005</name>
</gene>
<evidence type="ECO:0000313" key="11">
    <source>
        <dbReference type="Proteomes" id="UP000034471"/>
    </source>
</evidence>
<evidence type="ECO:0000256" key="4">
    <source>
        <dbReference type="ARBA" id="ARBA00022692"/>
    </source>
</evidence>
<keyword evidence="4 7" id="KW-0812">Transmembrane</keyword>
<dbReference type="GO" id="GO:0005886">
    <property type="term" value="C:plasma membrane"/>
    <property type="evidence" value="ECO:0007669"/>
    <property type="project" value="UniProtKB-SubCell"/>
</dbReference>
<feature type="domain" description="Prepilin peptidase A24 N-terminal" evidence="9">
    <location>
        <begin position="8"/>
        <end position="88"/>
    </location>
</feature>
<name>A0A0G0JLT9_9BACT</name>
<dbReference type="PANTHER" id="PTHR30487">
    <property type="entry name" value="TYPE 4 PREPILIN-LIKE PROTEINS LEADER PEPTIDE-PROCESSING ENZYME"/>
    <property type="match status" value="1"/>
</dbReference>
<dbReference type="Proteomes" id="UP000034471">
    <property type="component" value="Unassembled WGS sequence"/>
</dbReference>
<comment type="caution">
    <text evidence="10">The sequence shown here is derived from an EMBL/GenBank/DDBJ whole genome shotgun (WGS) entry which is preliminary data.</text>
</comment>
<comment type="similarity">
    <text evidence="2">Belongs to the peptidase A24 family.</text>
</comment>
<evidence type="ECO:0000256" key="3">
    <source>
        <dbReference type="ARBA" id="ARBA00022475"/>
    </source>
</evidence>
<feature type="transmembrane region" description="Helical" evidence="7">
    <location>
        <begin position="70"/>
        <end position="89"/>
    </location>
</feature>
<feature type="domain" description="Prepilin type IV endopeptidase peptidase" evidence="8">
    <location>
        <begin position="109"/>
        <end position="223"/>
    </location>
</feature>
<keyword evidence="5 7" id="KW-1133">Transmembrane helix</keyword>
<dbReference type="EMBL" id="LBTJ01000028">
    <property type="protein sequence ID" value="KKQ37679.1"/>
    <property type="molecule type" value="Genomic_DNA"/>
</dbReference>
<dbReference type="GO" id="GO:0006465">
    <property type="term" value="P:signal peptide processing"/>
    <property type="evidence" value="ECO:0007669"/>
    <property type="project" value="TreeGrafter"/>
</dbReference>
<dbReference type="PATRIC" id="fig|1618481.3.peg.608"/>
<comment type="subcellular location">
    <subcellularLocation>
        <location evidence="1">Cell membrane</location>
        <topology evidence="1">Multi-pass membrane protein</topology>
    </subcellularLocation>
</comment>
<sequence length="268" mass="29907">MIYPFVFILGLIFGSFLNVLADRLSKRKTILGRSKCDSCNHELAWNDLIPIVSYMMLGGKCRYCKASFSIQYPLVELFTAGVFVMTWYVSTEQLLLPRSSVLIHIFHMAIAAVLIVMLLADLRYQIIPDEMQIALLLIGFLKIMYVGVVFGQSDILQLMQMVGQHIILGVAVMAPLLAVFLLTKGRGMGFGDVKLTFVIGVILGMVSGYLALYIGFVSGGIIGALLLVTKRGKRKTKIAFGPFLILGFYVMLFFEPEIILFMSRIYGF</sequence>
<accession>A0A0G0JLT9</accession>
<dbReference type="Pfam" id="PF06750">
    <property type="entry name" value="A24_N_bact"/>
    <property type="match status" value="1"/>
</dbReference>
<evidence type="ECO:0000256" key="5">
    <source>
        <dbReference type="ARBA" id="ARBA00022989"/>
    </source>
</evidence>
<protein>
    <submittedName>
        <fullName evidence="10">Type 4 prepilin-like protein leader peptide-processing enzyme PilD</fullName>
    </submittedName>
</protein>
<dbReference type="GO" id="GO:0004190">
    <property type="term" value="F:aspartic-type endopeptidase activity"/>
    <property type="evidence" value="ECO:0007669"/>
    <property type="project" value="InterPro"/>
</dbReference>
<feature type="transmembrane region" description="Helical" evidence="7">
    <location>
        <begin position="240"/>
        <end position="262"/>
    </location>
</feature>
<feature type="transmembrane region" description="Helical" evidence="7">
    <location>
        <begin position="101"/>
        <end position="120"/>
    </location>
</feature>
<evidence type="ECO:0000256" key="6">
    <source>
        <dbReference type="ARBA" id="ARBA00023136"/>
    </source>
</evidence>